<dbReference type="AlphaFoldDB" id="A0A9W8WNF0"/>
<dbReference type="EMBL" id="JAPEUR010000001">
    <property type="protein sequence ID" value="KAJ4329445.1"/>
    <property type="molecule type" value="Genomic_DNA"/>
</dbReference>
<reference evidence="2" key="1">
    <citation type="submission" date="2022-10" db="EMBL/GenBank/DDBJ databases">
        <title>Tapping the CABI collections for fungal endophytes: first genome assemblies for Collariella, Neodidymelliopsis, Ascochyta clinopodiicola, Didymella pomorum, Didymosphaeria variabile, Neocosmospora piperis and Neocucurbitaria cava.</title>
        <authorList>
            <person name="Hill R."/>
        </authorList>
    </citation>
    <scope>NUCLEOTIDE SEQUENCE</scope>
    <source>
        <strain evidence="2">IMI 366586</strain>
    </source>
</reference>
<accession>A0A9W8WNF0</accession>
<name>A0A9W8WNF0_9HYPO</name>
<evidence type="ECO:0000313" key="2">
    <source>
        <dbReference type="EMBL" id="KAJ4329445.1"/>
    </source>
</evidence>
<keyword evidence="3" id="KW-1185">Reference proteome</keyword>
<feature type="compositionally biased region" description="Basic and acidic residues" evidence="1">
    <location>
        <begin position="62"/>
        <end position="82"/>
    </location>
</feature>
<dbReference type="Proteomes" id="UP001140502">
    <property type="component" value="Unassembled WGS sequence"/>
</dbReference>
<sequence>MDDDTRSVPLSKPGFEDVPSGEFQENSYVSRPGEKAEPIPVQADSVKVEDPIDANNADTDAQLERDDADAIDKSNIIDERTRGATKPGGTYKEPGDEEGLPDDTGRSSNR</sequence>
<evidence type="ECO:0000313" key="3">
    <source>
        <dbReference type="Proteomes" id="UP001140502"/>
    </source>
</evidence>
<comment type="caution">
    <text evidence="2">The sequence shown here is derived from an EMBL/GenBank/DDBJ whole genome shotgun (WGS) entry which is preliminary data.</text>
</comment>
<gene>
    <name evidence="2" type="ORF">N0V84_000079</name>
</gene>
<protein>
    <recommendedName>
        <fullName evidence="4">Histone chaperone domain-containing protein</fullName>
    </recommendedName>
</protein>
<feature type="region of interest" description="Disordered" evidence="1">
    <location>
        <begin position="1"/>
        <end position="110"/>
    </location>
</feature>
<proteinExistence type="predicted"/>
<evidence type="ECO:0008006" key="4">
    <source>
        <dbReference type="Google" id="ProtNLM"/>
    </source>
</evidence>
<organism evidence="2 3">
    <name type="scientific">Fusarium piperis</name>
    <dbReference type="NCBI Taxonomy" id="1435070"/>
    <lineage>
        <taxon>Eukaryota</taxon>
        <taxon>Fungi</taxon>
        <taxon>Dikarya</taxon>
        <taxon>Ascomycota</taxon>
        <taxon>Pezizomycotina</taxon>
        <taxon>Sordariomycetes</taxon>
        <taxon>Hypocreomycetidae</taxon>
        <taxon>Hypocreales</taxon>
        <taxon>Nectriaceae</taxon>
        <taxon>Fusarium</taxon>
        <taxon>Fusarium solani species complex</taxon>
    </lineage>
</organism>
<dbReference type="OrthoDB" id="4357148at2759"/>
<evidence type="ECO:0000256" key="1">
    <source>
        <dbReference type="SAM" id="MobiDB-lite"/>
    </source>
</evidence>